<feature type="chain" id="PRO_5046508294" evidence="8">
    <location>
        <begin position="26"/>
        <end position="620"/>
    </location>
</feature>
<dbReference type="PANTHER" id="PTHR14218:SF15">
    <property type="entry name" value="TRIPEPTIDYL-PEPTIDASE 1"/>
    <property type="match status" value="1"/>
</dbReference>
<dbReference type="PROSITE" id="PS00138">
    <property type="entry name" value="SUBTILASE_SER"/>
    <property type="match status" value="1"/>
</dbReference>
<dbReference type="SMART" id="SM00944">
    <property type="entry name" value="Pro-kuma_activ"/>
    <property type="match status" value="1"/>
</dbReference>
<evidence type="ECO:0000256" key="5">
    <source>
        <dbReference type="ARBA" id="ARBA00022825"/>
    </source>
</evidence>
<sequence length="620" mass="63728">MKRRNLAAVTAALSTMALVPAAALAAGSDDDRSVTLHNSGTAITSDSGDRVVLHAAAPQGRQVSATLQLPMRDQARARQLIARGVTMTPAQYRAAFTPTQAKIDRAAAWARGKGLTVTGTSRDTGTVEVSSTVRTMNRAFGVNLHDASLNGRRGMAVDRDPKVPASLGLSGVAGLNTLHRVQSNSSRLLEKVPSPGKRTHATAAAADSCAPYWGSVLKPTAKKWAQESNVLCGYQPKDLATMYGAKGAAAKAPALGILLWGGDTAMKTITNQYMTKTGYPQLTSYTATIAKPDANMPACDPEGVKGEHALDVQSSHAIAPSAPIFYYGASSCYDGALTKMLGTMVSEHKVSTISMSFGSTSDAGMTASDKSAWDRPFQQAALTGISVFASTGDIGNNSTVNDGAKGVGHPASSINVTAVGGTSVGMTSAGTKSVVAGWESRFYQQPSLSSTTGITDVTAANGVEGAGGGVSQSYAQPSWQKGVVSGSTTMRTVPDVSALADPATGYTIRFTENVTVSYGSFGGTSLSSPVTAALVGLSKAQTGRKIGLATPWIYKLRGTSALSDVNAPGKAGVYLPGAGRPFNLIGFDAKPEDLVTKAGWDNVTGVGTPSGSAFLSELGK</sequence>
<feature type="domain" description="Peptidase S53" evidence="9">
    <location>
        <begin position="233"/>
        <end position="620"/>
    </location>
</feature>
<evidence type="ECO:0000256" key="4">
    <source>
        <dbReference type="ARBA" id="ARBA00022801"/>
    </source>
</evidence>
<reference evidence="10 11" key="1">
    <citation type="submission" date="2023-03" db="EMBL/GenBank/DDBJ databases">
        <title>YIM 133296 draft genome.</title>
        <authorList>
            <person name="Xiong L."/>
        </authorList>
    </citation>
    <scope>NUCLEOTIDE SEQUENCE [LARGE SCALE GENOMIC DNA]</scope>
    <source>
        <strain evidence="10 11">YIM 133296</strain>
    </source>
</reference>
<dbReference type="EMBL" id="JAROAV010000040">
    <property type="protein sequence ID" value="MDF8265742.1"/>
    <property type="molecule type" value="Genomic_DNA"/>
</dbReference>
<evidence type="ECO:0000256" key="2">
    <source>
        <dbReference type="ARBA" id="ARBA00022670"/>
    </source>
</evidence>
<dbReference type="InterPro" id="IPR023828">
    <property type="entry name" value="Peptidase_S8_Ser-AS"/>
</dbReference>
<gene>
    <name evidence="10" type="ORF">P4R38_15965</name>
</gene>
<evidence type="ECO:0000256" key="3">
    <source>
        <dbReference type="ARBA" id="ARBA00022723"/>
    </source>
</evidence>
<dbReference type="InterPro" id="IPR030400">
    <property type="entry name" value="Sedolisin_dom"/>
</dbReference>
<dbReference type="InterPro" id="IPR036852">
    <property type="entry name" value="Peptidase_S8/S53_dom_sf"/>
</dbReference>
<keyword evidence="11" id="KW-1185">Reference proteome</keyword>
<dbReference type="CDD" id="cd04056">
    <property type="entry name" value="Peptidases_S53"/>
    <property type="match status" value="1"/>
</dbReference>
<dbReference type="Pfam" id="PF09286">
    <property type="entry name" value="Pro-kuma_activ"/>
    <property type="match status" value="1"/>
</dbReference>
<organism evidence="10 11">
    <name type="scientific">Luteipulveratus flavus</name>
    <dbReference type="NCBI Taxonomy" id="3031728"/>
    <lineage>
        <taxon>Bacteria</taxon>
        <taxon>Bacillati</taxon>
        <taxon>Actinomycetota</taxon>
        <taxon>Actinomycetes</taxon>
        <taxon>Micrococcales</taxon>
        <taxon>Dermacoccaceae</taxon>
        <taxon>Luteipulveratus</taxon>
    </lineage>
</organism>
<evidence type="ECO:0000313" key="10">
    <source>
        <dbReference type="EMBL" id="MDF8265742.1"/>
    </source>
</evidence>
<dbReference type="RefSeq" id="WP_275237064.1">
    <property type="nucleotide sequence ID" value="NZ_JARFJC010000013.1"/>
</dbReference>
<evidence type="ECO:0000259" key="9">
    <source>
        <dbReference type="PROSITE" id="PS51695"/>
    </source>
</evidence>
<keyword evidence="8" id="KW-0732">Signal</keyword>
<keyword evidence="4" id="KW-0378">Hydrolase</keyword>
<keyword evidence="2" id="KW-0645">Protease</keyword>
<dbReference type="Gene3D" id="3.40.50.200">
    <property type="entry name" value="Peptidase S8/S53 domain"/>
    <property type="match status" value="1"/>
</dbReference>
<evidence type="ECO:0000313" key="11">
    <source>
        <dbReference type="Proteomes" id="UP001528912"/>
    </source>
</evidence>
<name>A0ABT6CBJ3_9MICO</name>
<protein>
    <submittedName>
        <fullName evidence="10">S53 family peptidase</fullName>
    </submittedName>
</protein>
<comment type="cofactor">
    <cofactor evidence="1">
        <name>Ca(2+)</name>
        <dbReference type="ChEBI" id="CHEBI:29108"/>
    </cofactor>
</comment>
<dbReference type="PROSITE" id="PS51695">
    <property type="entry name" value="SEDOLISIN"/>
    <property type="match status" value="1"/>
</dbReference>
<dbReference type="CDD" id="cd11377">
    <property type="entry name" value="Pro-peptidase_S53"/>
    <property type="match status" value="1"/>
</dbReference>
<accession>A0ABT6CBJ3</accession>
<evidence type="ECO:0000256" key="6">
    <source>
        <dbReference type="ARBA" id="ARBA00022837"/>
    </source>
</evidence>
<dbReference type="InterPro" id="IPR050819">
    <property type="entry name" value="Tripeptidyl-peptidase_I"/>
</dbReference>
<keyword evidence="6" id="KW-0106">Calcium</keyword>
<evidence type="ECO:0000256" key="7">
    <source>
        <dbReference type="ARBA" id="ARBA00023145"/>
    </source>
</evidence>
<proteinExistence type="predicted"/>
<keyword evidence="5" id="KW-0720">Serine protease</keyword>
<comment type="caution">
    <text evidence="10">The sequence shown here is derived from an EMBL/GenBank/DDBJ whole genome shotgun (WGS) entry which is preliminary data.</text>
</comment>
<dbReference type="Proteomes" id="UP001528912">
    <property type="component" value="Unassembled WGS sequence"/>
</dbReference>
<dbReference type="PANTHER" id="PTHR14218">
    <property type="entry name" value="PROTEASE S8 TRIPEPTIDYL PEPTIDASE I CLN2"/>
    <property type="match status" value="1"/>
</dbReference>
<keyword evidence="7" id="KW-0865">Zymogen</keyword>
<evidence type="ECO:0000256" key="1">
    <source>
        <dbReference type="ARBA" id="ARBA00001913"/>
    </source>
</evidence>
<evidence type="ECO:0000256" key="8">
    <source>
        <dbReference type="SAM" id="SignalP"/>
    </source>
</evidence>
<dbReference type="InterPro" id="IPR015366">
    <property type="entry name" value="S53_propep"/>
</dbReference>
<keyword evidence="3" id="KW-0479">Metal-binding</keyword>
<dbReference type="SUPFAM" id="SSF54897">
    <property type="entry name" value="Protease propeptides/inhibitors"/>
    <property type="match status" value="1"/>
</dbReference>
<feature type="signal peptide" evidence="8">
    <location>
        <begin position="1"/>
        <end position="25"/>
    </location>
</feature>
<dbReference type="SUPFAM" id="SSF52743">
    <property type="entry name" value="Subtilisin-like"/>
    <property type="match status" value="1"/>
</dbReference>